<organism evidence="7">
    <name type="scientific">Mytilinidion resinicola</name>
    <dbReference type="NCBI Taxonomy" id="574789"/>
    <lineage>
        <taxon>Eukaryota</taxon>
        <taxon>Fungi</taxon>
        <taxon>Dikarya</taxon>
        <taxon>Ascomycota</taxon>
        <taxon>Pezizomycotina</taxon>
        <taxon>Dothideomycetes</taxon>
        <taxon>Pleosporomycetidae</taxon>
        <taxon>Mytilinidiales</taxon>
        <taxon>Mytilinidiaceae</taxon>
        <taxon>Mytilinidion</taxon>
    </lineage>
</organism>
<evidence type="ECO:0000313" key="9">
    <source>
        <dbReference type="RefSeq" id="XP_033573983.1"/>
    </source>
</evidence>
<feature type="region of interest" description="Disordered" evidence="5">
    <location>
        <begin position="380"/>
        <end position="403"/>
    </location>
</feature>
<gene>
    <name evidence="7 9" type="ORF">BDZ99DRAFT_538071</name>
</gene>
<name>A0A6A6YEJ0_9PEZI</name>
<evidence type="ECO:0000259" key="6">
    <source>
        <dbReference type="PROSITE" id="PS50865"/>
    </source>
</evidence>
<evidence type="ECO:0000256" key="2">
    <source>
        <dbReference type="ARBA" id="ARBA00022771"/>
    </source>
</evidence>
<reference evidence="9" key="3">
    <citation type="submission" date="2025-04" db="UniProtKB">
        <authorList>
            <consortium name="RefSeq"/>
        </authorList>
    </citation>
    <scope>IDENTIFICATION</scope>
    <source>
        <strain evidence="9">CBS 304.34</strain>
    </source>
</reference>
<dbReference type="SUPFAM" id="SSF144232">
    <property type="entry name" value="HIT/MYND zinc finger-like"/>
    <property type="match status" value="1"/>
</dbReference>
<keyword evidence="3" id="KW-0862">Zinc</keyword>
<dbReference type="GO" id="GO:0008270">
    <property type="term" value="F:zinc ion binding"/>
    <property type="evidence" value="ECO:0007669"/>
    <property type="project" value="UniProtKB-KW"/>
</dbReference>
<keyword evidence="1" id="KW-0479">Metal-binding</keyword>
<dbReference type="Proteomes" id="UP000504636">
    <property type="component" value="Unplaced"/>
</dbReference>
<accession>A0A6A6YEJ0</accession>
<dbReference type="EMBL" id="MU003706">
    <property type="protein sequence ID" value="KAF2807019.1"/>
    <property type="molecule type" value="Genomic_DNA"/>
</dbReference>
<dbReference type="OrthoDB" id="4851849at2759"/>
<dbReference type="PROSITE" id="PS50865">
    <property type="entry name" value="ZF_MYND_2"/>
    <property type="match status" value="1"/>
</dbReference>
<evidence type="ECO:0000256" key="4">
    <source>
        <dbReference type="PROSITE-ProRule" id="PRU00134"/>
    </source>
</evidence>
<dbReference type="InterPro" id="IPR002893">
    <property type="entry name" value="Znf_MYND"/>
</dbReference>
<feature type="domain" description="MYND-type" evidence="6">
    <location>
        <begin position="480"/>
        <end position="516"/>
    </location>
</feature>
<evidence type="ECO:0000256" key="3">
    <source>
        <dbReference type="ARBA" id="ARBA00022833"/>
    </source>
</evidence>
<protein>
    <recommendedName>
        <fullName evidence="6">MYND-type domain-containing protein</fullName>
    </recommendedName>
</protein>
<reference evidence="9" key="2">
    <citation type="submission" date="2020-04" db="EMBL/GenBank/DDBJ databases">
        <authorList>
            <consortium name="NCBI Genome Project"/>
        </authorList>
    </citation>
    <scope>NUCLEOTIDE SEQUENCE</scope>
    <source>
        <strain evidence="9">CBS 304.34</strain>
    </source>
</reference>
<evidence type="ECO:0000313" key="7">
    <source>
        <dbReference type="EMBL" id="KAF2807019.1"/>
    </source>
</evidence>
<evidence type="ECO:0000256" key="5">
    <source>
        <dbReference type="SAM" id="MobiDB-lite"/>
    </source>
</evidence>
<dbReference type="PROSITE" id="PS01360">
    <property type="entry name" value="ZF_MYND_1"/>
    <property type="match status" value="1"/>
</dbReference>
<dbReference type="RefSeq" id="XP_033573983.1">
    <property type="nucleotide sequence ID" value="XM_033726629.1"/>
</dbReference>
<keyword evidence="8" id="KW-1185">Reference proteome</keyword>
<evidence type="ECO:0000256" key="1">
    <source>
        <dbReference type="ARBA" id="ARBA00022723"/>
    </source>
</evidence>
<reference evidence="7 9" key="1">
    <citation type="journal article" date="2020" name="Stud. Mycol.">
        <title>101 Dothideomycetes genomes: a test case for predicting lifestyles and emergence of pathogens.</title>
        <authorList>
            <person name="Haridas S."/>
            <person name="Albert R."/>
            <person name="Binder M."/>
            <person name="Bloem J."/>
            <person name="Labutti K."/>
            <person name="Salamov A."/>
            <person name="Andreopoulos B."/>
            <person name="Baker S."/>
            <person name="Barry K."/>
            <person name="Bills G."/>
            <person name="Bluhm B."/>
            <person name="Cannon C."/>
            <person name="Castanera R."/>
            <person name="Culley D."/>
            <person name="Daum C."/>
            <person name="Ezra D."/>
            <person name="Gonzalez J."/>
            <person name="Henrissat B."/>
            <person name="Kuo A."/>
            <person name="Liang C."/>
            <person name="Lipzen A."/>
            <person name="Lutzoni F."/>
            <person name="Magnuson J."/>
            <person name="Mondo S."/>
            <person name="Nolan M."/>
            <person name="Ohm R."/>
            <person name="Pangilinan J."/>
            <person name="Park H.-J."/>
            <person name="Ramirez L."/>
            <person name="Alfaro M."/>
            <person name="Sun H."/>
            <person name="Tritt A."/>
            <person name="Yoshinaga Y."/>
            <person name="Zwiers L.-H."/>
            <person name="Turgeon B."/>
            <person name="Goodwin S."/>
            <person name="Spatafora J."/>
            <person name="Crous P."/>
            <person name="Grigoriev I."/>
        </authorList>
    </citation>
    <scope>NUCLEOTIDE SEQUENCE</scope>
    <source>
        <strain evidence="7 9">CBS 304.34</strain>
    </source>
</reference>
<proteinExistence type="predicted"/>
<dbReference type="AlphaFoldDB" id="A0A6A6YEJ0"/>
<dbReference type="Gene3D" id="6.10.140.2220">
    <property type="match status" value="1"/>
</dbReference>
<sequence length="916" mass="104014">MSESFDWNYPGLNWSHFHSLANLLSLRNGGQAEPSSLSDTVLEEDWDSDDNGVGNAPSIDTRFAHQISDSGHGRLKRRFLDCLAEFAANKKGGTAVACSAMKEAEDNVVIWIARNEGFADVDKPAFEKLGKLLGSLSCNSADQSETLLWEEIVLYHQNRIEHSYIPNLRASFKAYDAVRRRNDTNTPENSSVSDTTLSVLRSLLFDGNINGISTLEKHMRLVIASYNLRRTRNIEEVLYSSPSATSTSRSLWLDICLLARLRVAFQNFKDIALTLPSFEQVTIILVPRPPAPANPSQRPLNLKQTFGILQLDLGHATTKAVLGQNWTVTKIEREFAKRQKQKPNVHAEVQMLMSLNTNELSTSVVWAIHDKRVPRTPLQAMDRAKRGSTSAWSGRSDGKGSYASVEGHIQHERTSVIGGSSVLGGEREERSLRQLQIDRLRMKAERDRVAEMFKKQTEDTISSTRRTYLTPEGDEPEWDCDICRRPTTRRCNICNKGYFCSDSCQEKRFGTHLFTCSKRPLTSADYLWKSLSEDLMPEEEDVLEDFGFNNALLGGESSYLLGVYGGLYRSGKFSAEEIHEWRVGGILADKIKEFYYSIPENSRGQYFPWFLKNLHVLERPMTKHEAQQKLIATFYDKARPYIDVEDRNKTARELKPEAKGTSYNLLAGVLLRSSPNPIDINWYYFGFVTCRAQHEESLLVDLYQLLLTNSDGSFFYEFHNRRRGVVQPATFTQFWKAYEAGTLIQLMDSKGLKELRSRLPFLEGFLSVPPAGPRPSVWGLKQFLEISDPMEYPPIPSVNADYGFINCHTFEETCTLMEIYGQVLKAANPLELHQACVAGDLFQFASGYVRMEERWRSLMRNFYPLEKVVESELEPQLRPEHSAEYDTASLSAHSLSAKTNNPPLCLEKLGVYIFIN</sequence>
<keyword evidence="2 4" id="KW-0863">Zinc-finger</keyword>
<dbReference type="GeneID" id="54467522"/>
<evidence type="ECO:0000313" key="8">
    <source>
        <dbReference type="Proteomes" id="UP000504636"/>
    </source>
</evidence>